<reference evidence="1 2" key="1">
    <citation type="submission" date="2023-03" db="EMBL/GenBank/DDBJ databases">
        <title>WGS of Gossypium arboreum.</title>
        <authorList>
            <person name="Yu D."/>
        </authorList>
    </citation>
    <scope>NUCLEOTIDE SEQUENCE [LARGE SCALE GENOMIC DNA]</scope>
    <source>
        <tissue evidence="1">Leaf</tissue>
    </source>
</reference>
<organism evidence="1 2">
    <name type="scientific">Gossypium arboreum</name>
    <name type="common">Tree cotton</name>
    <name type="synonym">Gossypium nanking</name>
    <dbReference type="NCBI Taxonomy" id="29729"/>
    <lineage>
        <taxon>Eukaryota</taxon>
        <taxon>Viridiplantae</taxon>
        <taxon>Streptophyta</taxon>
        <taxon>Embryophyta</taxon>
        <taxon>Tracheophyta</taxon>
        <taxon>Spermatophyta</taxon>
        <taxon>Magnoliopsida</taxon>
        <taxon>eudicotyledons</taxon>
        <taxon>Gunneridae</taxon>
        <taxon>Pentapetalae</taxon>
        <taxon>rosids</taxon>
        <taxon>malvids</taxon>
        <taxon>Malvales</taxon>
        <taxon>Malvaceae</taxon>
        <taxon>Malvoideae</taxon>
        <taxon>Gossypium</taxon>
    </lineage>
</organism>
<name>A0ABR0NE61_GOSAR</name>
<evidence type="ECO:0000313" key="2">
    <source>
        <dbReference type="Proteomes" id="UP001358586"/>
    </source>
</evidence>
<keyword evidence="2" id="KW-1185">Reference proteome</keyword>
<sequence length="198" mass="22658">MPNDRPNKNSSLMKPDFALEHRAGYDDIQHRPLLVCKRINFSTPDMLNIRDIVIGYFDAIGYWFARNFHAVLQCNRPLKLGSYLTNLASRLLPSGIDFSSLTCAYSMDSLDKYCLDSMGLLVGTPTSCYFVPPGTQTTRENMVFCQRLHINAREQEEQPLPVEARLSQIEARLGTMENQVSTILNILQSRYPQHQQNR</sequence>
<dbReference type="EMBL" id="JARKNE010000010">
    <property type="protein sequence ID" value="KAK5793287.1"/>
    <property type="molecule type" value="Genomic_DNA"/>
</dbReference>
<protein>
    <submittedName>
        <fullName evidence="1">Uncharacterized protein</fullName>
    </submittedName>
</protein>
<gene>
    <name evidence="1" type="ORF">PVK06_034429</name>
</gene>
<accession>A0ABR0NE61</accession>
<comment type="caution">
    <text evidence="1">The sequence shown here is derived from an EMBL/GenBank/DDBJ whole genome shotgun (WGS) entry which is preliminary data.</text>
</comment>
<dbReference type="Proteomes" id="UP001358586">
    <property type="component" value="Chromosome 10"/>
</dbReference>
<proteinExistence type="predicted"/>
<evidence type="ECO:0000313" key="1">
    <source>
        <dbReference type="EMBL" id="KAK5793287.1"/>
    </source>
</evidence>